<keyword evidence="1" id="KW-0805">Transcription regulation</keyword>
<dbReference type="SUPFAM" id="SSF53822">
    <property type="entry name" value="Periplasmic binding protein-like I"/>
    <property type="match status" value="1"/>
</dbReference>
<evidence type="ECO:0000256" key="2">
    <source>
        <dbReference type="ARBA" id="ARBA00023125"/>
    </source>
</evidence>
<dbReference type="Proteomes" id="UP001143463">
    <property type="component" value="Unassembled WGS sequence"/>
</dbReference>
<dbReference type="PROSITE" id="PS50932">
    <property type="entry name" value="HTH_LACI_2"/>
    <property type="match status" value="1"/>
</dbReference>
<proteinExistence type="predicted"/>
<dbReference type="EMBL" id="BSFQ01000140">
    <property type="protein sequence ID" value="GLL16300.1"/>
    <property type="molecule type" value="Genomic_DNA"/>
</dbReference>
<dbReference type="Gene3D" id="3.40.50.2300">
    <property type="match status" value="2"/>
</dbReference>
<dbReference type="GO" id="GO:0000976">
    <property type="term" value="F:transcription cis-regulatory region binding"/>
    <property type="evidence" value="ECO:0007669"/>
    <property type="project" value="TreeGrafter"/>
</dbReference>
<dbReference type="Pfam" id="PF00356">
    <property type="entry name" value="LacI"/>
    <property type="match status" value="1"/>
</dbReference>
<evidence type="ECO:0000259" key="4">
    <source>
        <dbReference type="PROSITE" id="PS50932"/>
    </source>
</evidence>
<dbReference type="PANTHER" id="PTHR30146">
    <property type="entry name" value="LACI-RELATED TRANSCRIPTIONAL REPRESSOR"/>
    <property type="match status" value="1"/>
</dbReference>
<dbReference type="InterPro" id="IPR010982">
    <property type="entry name" value="Lambda_DNA-bd_dom_sf"/>
</dbReference>
<dbReference type="Pfam" id="PF13377">
    <property type="entry name" value="Peripla_BP_3"/>
    <property type="match status" value="1"/>
</dbReference>
<reference evidence="5" key="2">
    <citation type="submission" date="2023-01" db="EMBL/GenBank/DDBJ databases">
        <authorList>
            <person name="Sun Q."/>
            <person name="Evtushenko L."/>
        </authorList>
    </citation>
    <scope>NUCLEOTIDE SEQUENCE</scope>
    <source>
        <strain evidence="5">VKM Ac-1069</strain>
    </source>
</reference>
<protein>
    <recommendedName>
        <fullName evidence="4">HTH lacI-type domain-containing protein</fullName>
    </recommendedName>
</protein>
<evidence type="ECO:0000256" key="1">
    <source>
        <dbReference type="ARBA" id="ARBA00023015"/>
    </source>
</evidence>
<sequence length="125" mass="13505">MKDVAKHARVSVSTVSHVLNDSGPVAPERRERVLDAVRVLEYPEHCREAGLRVPEEVSVVDFDDLPVSALLTPRLTTVRQPAHDMGFRAASALFDLLEKGESGAIGELPAVVQVRESVCPPAVDG</sequence>
<dbReference type="GO" id="GO:0003700">
    <property type="term" value="F:DNA-binding transcription factor activity"/>
    <property type="evidence" value="ECO:0007669"/>
    <property type="project" value="TreeGrafter"/>
</dbReference>
<comment type="caution">
    <text evidence="5">The sequence shown here is derived from an EMBL/GenBank/DDBJ whole genome shotgun (WGS) entry which is preliminary data.</text>
</comment>
<dbReference type="InterPro" id="IPR000843">
    <property type="entry name" value="HTH_LacI"/>
</dbReference>
<feature type="domain" description="HTH lacI-type" evidence="4">
    <location>
        <begin position="1"/>
        <end position="53"/>
    </location>
</feature>
<gene>
    <name evidence="5" type="ORF">GCM10017577_74750</name>
</gene>
<keyword evidence="2" id="KW-0238">DNA-binding</keyword>
<dbReference type="InterPro" id="IPR046335">
    <property type="entry name" value="LacI/GalR-like_sensor"/>
</dbReference>
<dbReference type="PROSITE" id="PS00356">
    <property type="entry name" value="HTH_LACI_1"/>
    <property type="match status" value="1"/>
</dbReference>
<keyword evidence="3" id="KW-0804">Transcription</keyword>
<name>A0A9W6P1Y0_9PSEU</name>
<organism evidence="5 6">
    <name type="scientific">Pseudonocardia halophobica</name>
    <dbReference type="NCBI Taxonomy" id="29401"/>
    <lineage>
        <taxon>Bacteria</taxon>
        <taxon>Bacillati</taxon>
        <taxon>Actinomycetota</taxon>
        <taxon>Actinomycetes</taxon>
        <taxon>Pseudonocardiales</taxon>
        <taxon>Pseudonocardiaceae</taxon>
        <taxon>Pseudonocardia</taxon>
    </lineage>
</organism>
<evidence type="ECO:0000313" key="5">
    <source>
        <dbReference type="EMBL" id="GLL16300.1"/>
    </source>
</evidence>
<dbReference type="SMART" id="SM00354">
    <property type="entry name" value="HTH_LACI"/>
    <property type="match status" value="1"/>
</dbReference>
<accession>A0A9W6P1Y0</accession>
<dbReference type="Gene3D" id="1.10.260.40">
    <property type="entry name" value="lambda repressor-like DNA-binding domains"/>
    <property type="match status" value="1"/>
</dbReference>
<dbReference type="AlphaFoldDB" id="A0A9W6P1Y0"/>
<evidence type="ECO:0000256" key="3">
    <source>
        <dbReference type="ARBA" id="ARBA00023163"/>
    </source>
</evidence>
<dbReference type="CDD" id="cd01392">
    <property type="entry name" value="HTH_LacI"/>
    <property type="match status" value="1"/>
</dbReference>
<dbReference type="PANTHER" id="PTHR30146:SF109">
    <property type="entry name" value="HTH-TYPE TRANSCRIPTIONAL REGULATOR GALS"/>
    <property type="match status" value="1"/>
</dbReference>
<evidence type="ECO:0000313" key="6">
    <source>
        <dbReference type="Proteomes" id="UP001143463"/>
    </source>
</evidence>
<dbReference type="SUPFAM" id="SSF47413">
    <property type="entry name" value="lambda repressor-like DNA-binding domains"/>
    <property type="match status" value="1"/>
</dbReference>
<keyword evidence="6" id="KW-1185">Reference proteome</keyword>
<reference evidence="5" key="1">
    <citation type="journal article" date="2014" name="Int. J. Syst. Evol. Microbiol.">
        <title>Complete genome sequence of Corynebacterium casei LMG S-19264T (=DSM 44701T), isolated from a smear-ripened cheese.</title>
        <authorList>
            <consortium name="US DOE Joint Genome Institute (JGI-PGF)"/>
            <person name="Walter F."/>
            <person name="Albersmeier A."/>
            <person name="Kalinowski J."/>
            <person name="Ruckert C."/>
        </authorList>
    </citation>
    <scope>NUCLEOTIDE SEQUENCE</scope>
    <source>
        <strain evidence="5">VKM Ac-1069</strain>
    </source>
</reference>
<dbReference type="InterPro" id="IPR028082">
    <property type="entry name" value="Peripla_BP_I"/>
</dbReference>